<dbReference type="PANTHER" id="PTHR46042">
    <property type="entry name" value="DIPHTHINE METHYLTRANSFERASE"/>
    <property type="match status" value="1"/>
</dbReference>
<accession>W9Y852</accession>
<evidence type="ECO:0000313" key="6">
    <source>
        <dbReference type="Proteomes" id="UP000019484"/>
    </source>
</evidence>
<dbReference type="HOGENOM" id="CLU_036100_1_0_1"/>
<evidence type="ECO:0000256" key="4">
    <source>
        <dbReference type="SAM" id="MobiDB-lite"/>
    </source>
</evidence>
<dbReference type="eggNOG" id="KOG0280">
    <property type="taxonomic scope" value="Eukaryota"/>
</dbReference>
<keyword evidence="1" id="KW-0853">WD repeat</keyword>
<feature type="region of interest" description="Disordered" evidence="4">
    <location>
        <begin position="358"/>
        <end position="380"/>
    </location>
</feature>
<name>W9Y852_9EURO</name>
<proteinExistence type="predicted"/>
<feature type="compositionally biased region" description="Low complexity" evidence="4">
    <location>
        <begin position="433"/>
        <end position="456"/>
    </location>
</feature>
<dbReference type="GO" id="GO:0005737">
    <property type="term" value="C:cytoplasm"/>
    <property type="evidence" value="ECO:0007669"/>
    <property type="project" value="TreeGrafter"/>
</dbReference>
<comment type="caution">
    <text evidence="5">The sequence shown here is derived from an EMBL/GenBank/DDBJ whole genome shotgun (WGS) entry which is preliminary data.</text>
</comment>
<sequence length="583" mass="64371">MAIPKQPLNELMQTIKANITRYRTQQASLPESANWHLKRTTSTDLTSTIMALYEEPEIEYTTRTADQEVCAVEICPDHPEYMIIGTYSLVKKDDRRDYEAQTRRGTIQVMPVAATFKPKYAGMLAPQLDRVAFPCAVLDLHFHPADSTLLGVATSNAQMQFFRFVKHGDVLGRRVITKLLPLGVATVAEADEHGLVPLVTQFTWFPETRTHGVSGINDVQEIVFAVTTSLGETRVVHTAVPAIRGLFDQRLSTQSSEPLAVKAVDVHKHDLEAWTVAAVPLGYDVLDDGSHDATLHRLILSGGDDSALIASMVEMPAHAPDSSGPSEPDEAATDITPLWKDRRSHTAGVVAILPLPRLQAADDNNSSPGPGPGGRQDASTIVPLVTGSYDEFIRVYELDVDRHPHRAAFQTELRLGGGVWRLKVLDQYSDISSIDDSASTNNTNRSTNTPSSTSTSIQPNPQHYHNHHTLVLASLMHGGAAILRLTRTHCMSVTSPHSHTNTANPRPTRSSPQPADSWTITPLATFRTGHESMVYCCDAWLEEPKTYTYTIVSTSFYDMKICTWKYVDRFKADIFQNRNQGQG</sequence>
<dbReference type="GO" id="GO:0017183">
    <property type="term" value="P:protein histidyl modification to diphthamide"/>
    <property type="evidence" value="ECO:0007669"/>
    <property type="project" value="TreeGrafter"/>
</dbReference>
<dbReference type="Proteomes" id="UP000019484">
    <property type="component" value="Unassembled WGS sequence"/>
</dbReference>
<dbReference type="STRING" id="1182541.W9Y852"/>
<evidence type="ECO:0000256" key="1">
    <source>
        <dbReference type="ARBA" id="ARBA00022574"/>
    </source>
</evidence>
<dbReference type="PANTHER" id="PTHR46042:SF1">
    <property type="entry name" value="DIPHTHINE METHYLTRANSFERASE"/>
    <property type="match status" value="1"/>
</dbReference>
<dbReference type="GeneID" id="19161047"/>
<evidence type="ECO:0000313" key="5">
    <source>
        <dbReference type="EMBL" id="EXJ85810.1"/>
    </source>
</evidence>
<feature type="region of interest" description="Disordered" evidence="4">
    <location>
        <begin position="493"/>
        <end position="518"/>
    </location>
</feature>
<evidence type="ECO:0000256" key="3">
    <source>
        <dbReference type="ARBA" id="ARBA00043952"/>
    </source>
</evidence>
<keyword evidence="6" id="KW-1185">Reference proteome</keyword>
<dbReference type="InterPro" id="IPR052415">
    <property type="entry name" value="Diphthine_MTase"/>
</dbReference>
<feature type="region of interest" description="Disordered" evidence="4">
    <location>
        <begin position="433"/>
        <end position="463"/>
    </location>
</feature>
<dbReference type="GO" id="GO:0061685">
    <property type="term" value="F:diphthine methylesterase activity"/>
    <property type="evidence" value="ECO:0007669"/>
    <property type="project" value="TreeGrafter"/>
</dbReference>
<dbReference type="EMBL" id="AMWN01000005">
    <property type="protein sequence ID" value="EXJ85810.1"/>
    <property type="molecule type" value="Genomic_DNA"/>
</dbReference>
<organism evidence="5 6">
    <name type="scientific">Capronia coronata CBS 617.96</name>
    <dbReference type="NCBI Taxonomy" id="1182541"/>
    <lineage>
        <taxon>Eukaryota</taxon>
        <taxon>Fungi</taxon>
        <taxon>Dikarya</taxon>
        <taxon>Ascomycota</taxon>
        <taxon>Pezizomycotina</taxon>
        <taxon>Eurotiomycetes</taxon>
        <taxon>Chaetothyriomycetidae</taxon>
        <taxon>Chaetothyriales</taxon>
        <taxon>Herpotrichiellaceae</taxon>
        <taxon>Capronia</taxon>
    </lineage>
</organism>
<keyword evidence="2" id="KW-0677">Repeat</keyword>
<reference evidence="5 6" key="1">
    <citation type="submission" date="2013-03" db="EMBL/GenBank/DDBJ databases">
        <title>The Genome Sequence of Capronia coronata CBS 617.96.</title>
        <authorList>
            <consortium name="The Broad Institute Genomics Platform"/>
            <person name="Cuomo C."/>
            <person name="de Hoog S."/>
            <person name="Gorbushina A."/>
            <person name="Walker B."/>
            <person name="Young S.K."/>
            <person name="Zeng Q."/>
            <person name="Gargeya S."/>
            <person name="Fitzgerald M."/>
            <person name="Haas B."/>
            <person name="Abouelleil A."/>
            <person name="Allen A.W."/>
            <person name="Alvarado L."/>
            <person name="Arachchi H.M."/>
            <person name="Berlin A.M."/>
            <person name="Chapman S.B."/>
            <person name="Gainer-Dewar J."/>
            <person name="Goldberg J."/>
            <person name="Griggs A."/>
            <person name="Gujja S."/>
            <person name="Hansen M."/>
            <person name="Howarth C."/>
            <person name="Imamovic A."/>
            <person name="Ireland A."/>
            <person name="Larimer J."/>
            <person name="McCowan C."/>
            <person name="Murphy C."/>
            <person name="Pearson M."/>
            <person name="Poon T.W."/>
            <person name="Priest M."/>
            <person name="Roberts A."/>
            <person name="Saif S."/>
            <person name="Shea T."/>
            <person name="Sisk P."/>
            <person name="Sykes S."/>
            <person name="Wortman J."/>
            <person name="Nusbaum C."/>
            <person name="Birren B."/>
        </authorList>
    </citation>
    <scope>NUCLEOTIDE SEQUENCE [LARGE SCALE GENOMIC DNA]</scope>
    <source>
        <strain evidence="5 6">CBS 617.96</strain>
    </source>
</reference>
<dbReference type="OrthoDB" id="1930760at2759"/>
<evidence type="ECO:0000256" key="2">
    <source>
        <dbReference type="ARBA" id="ARBA00022737"/>
    </source>
</evidence>
<dbReference type="AlphaFoldDB" id="W9Y852"/>
<protein>
    <submittedName>
        <fullName evidence="5">Uncharacterized protein</fullName>
    </submittedName>
</protein>
<gene>
    <name evidence="5" type="ORF">A1O1_06179</name>
</gene>
<comment type="pathway">
    <text evidence="3">Protein modification.</text>
</comment>
<dbReference type="RefSeq" id="XP_007725248.1">
    <property type="nucleotide sequence ID" value="XM_007727058.1"/>
</dbReference>